<evidence type="ECO:0000256" key="7">
    <source>
        <dbReference type="ARBA" id="ARBA00023136"/>
    </source>
</evidence>
<feature type="domain" description="ABC transporter" evidence="8">
    <location>
        <begin position="1"/>
        <end position="235"/>
    </location>
</feature>
<evidence type="ECO:0000313" key="10">
    <source>
        <dbReference type="Proteomes" id="UP000094412"/>
    </source>
</evidence>
<evidence type="ECO:0000256" key="2">
    <source>
        <dbReference type="ARBA" id="ARBA00005417"/>
    </source>
</evidence>
<evidence type="ECO:0000256" key="6">
    <source>
        <dbReference type="ARBA" id="ARBA00022840"/>
    </source>
</evidence>
<dbReference type="PANTHER" id="PTHR43297">
    <property type="entry name" value="OLIGOPEPTIDE TRANSPORT ATP-BINDING PROTEIN APPD"/>
    <property type="match status" value="1"/>
</dbReference>
<protein>
    <submittedName>
        <fullName evidence="9">Peptide ABC transporter ATP-binding protein</fullName>
    </submittedName>
</protein>
<dbReference type="GO" id="GO:0016887">
    <property type="term" value="F:ATP hydrolysis activity"/>
    <property type="evidence" value="ECO:0007669"/>
    <property type="project" value="InterPro"/>
</dbReference>
<evidence type="ECO:0000256" key="5">
    <source>
        <dbReference type="ARBA" id="ARBA00022741"/>
    </source>
</evidence>
<dbReference type="Proteomes" id="UP000094412">
    <property type="component" value="Unassembled WGS sequence"/>
</dbReference>
<dbReference type="InterPro" id="IPR017871">
    <property type="entry name" value="ABC_transporter-like_CS"/>
</dbReference>
<dbReference type="InterPro" id="IPR050388">
    <property type="entry name" value="ABC_Ni/Peptide_Import"/>
</dbReference>
<dbReference type="Pfam" id="PF08352">
    <property type="entry name" value="oligo_HPY"/>
    <property type="match status" value="1"/>
</dbReference>
<dbReference type="InterPro" id="IPR027417">
    <property type="entry name" value="P-loop_NTPase"/>
</dbReference>
<keyword evidence="5" id="KW-0547">Nucleotide-binding</keyword>
<organism evidence="9 10">
    <name type="scientific">Mesorhizobium hungaricum</name>
    <dbReference type="NCBI Taxonomy" id="1566387"/>
    <lineage>
        <taxon>Bacteria</taxon>
        <taxon>Pseudomonadati</taxon>
        <taxon>Pseudomonadota</taxon>
        <taxon>Alphaproteobacteria</taxon>
        <taxon>Hyphomicrobiales</taxon>
        <taxon>Phyllobacteriaceae</taxon>
        <taxon>Mesorhizobium</taxon>
    </lineage>
</organism>
<dbReference type="CDD" id="cd03257">
    <property type="entry name" value="ABC_NikE_OppD_transporters"/>
    <property type="match status" value="1"/>
</dbReference>
<comment type="caution">
    <text evidence="9">The sequence shown here is derived from an EMBL/GenBank/DDBJ whole genome shotgun (WGS) entry which is preliminary data.</text>
</comment>
<dbReference type="GO" id="GO:0005886">
    <property type="term" value="C:plasma membrane"/>
    <property type="evidence" value="ECO:0007669"/>
    <property type="project" value="UniProtKB-SubCell"/>
</dbReference>
<dbReference type="PANTHER" id="PTHR43297:SF2">
    <property type="entry name" value="DIPEPTIDE TRANSPORT ATP-BINDING PROTEIN DPPD"/>
    <property type="match status" value="1"/>
</dbReference>
<keyword evidence="7" id="KW-0472">Membrane</keyword>
<dbReference type="InterPro" id="IPR013563">
    <property type="entry name" value="Oligopep_ABC_C"/>
</dbReference>
<dbReference type="Pfam" id="PF00005">
    <property type="entry name" value="ABC_tran"/>
    <property type="match status" value="1"/>
</dbReference>
<dbReference type="GO" id="GO:0005524">
    <property type="term" value="F:ATP binding"/>
    <property type="evidence" value="ECO:0007669"/>
    <property type="project" value="UniProtKB-KW"/>
</dbReference>
<proteinExistence type="inferred from homology"/>
<dbReference type="PROSITE" id="PS50893">
    <property type="entry name" value="ABC_TRANSPORTER_2"/>
    <property type="match status" value="1"/>
</dbReference>
<dbReference type="GO" id="GO:0055085">
    <property type="term" value="P:transmembrane transport"/>
    <property type="evidence" value="ECO:0007669"/>
    <property type="project" value="UniProtKB-ARBA"/>
</dbReference>
<keyword evidence="10" id="KW-1185">Reference proteome</keyword>
<dbReference type="PROSITE" id="PS00211">
    <property type="entry name" value="ABC_TRANSPORTER_1"/>
    <property type="match status" value="1"/>
</dbReference>
<comment type="similarity">
    <text evidence="2">Belongs to the ABC transporter superfamily.</text>
</comment>
<evidence type="ECO:0000256" key="3">
    <source>
        <dbReference type="ARBA" id="ARBA00022448"/>
    </source>
</evidence>
<keyword evidence="4" id="KW-1003">Cell membrane</keyword>
<sequence length="325" mass="35061">MEAVDGVSFGIDRGEVVGIVGESGCGKTMLALSLIRLVRHPGRIANGKILFAGRDLLTLPEREMRKVRGGQIGMIFQDPSASLNPVMTVGRQIGEAIQAHNNVTRREARRQAVDMLHAVRIPEAAARARSYPHEYSGGMRQRVGIAIGTANHPELVIADEPTTALDVTVQAQIISLLANMNRDEGTAIIFISHNIALVSQFCSRVLVMYAGRIVEEGPTREVFGNPSHPYTAALLKAVPRVDKHLANGLETIEGRPPDLARKPSGCAFHPRCPARIDRCAIAAPPKFTVAFGYASRCWLAAGTEGGDTAHAIENPTKGRTRDDAE</sequence>
<dbReference type="EMBL" id="MDEO01000019">
    <property type="protein sequence ID" value="OCX24962.1"/>
    <property type="molecule type" value="Genomic_DNA"/>
</dbReference>
<dbReference type="GO" id="GO:0015833">
    <property type="term" value="P:peptide transport"/>
    <property type="evidence" value="ECO:0007669"/>
    <property type="project" value="InterPro"/>
</dbReference>
<dbReference type="SUPFAM" id="SSF52540">
    <property type="entry name" value="P-loop containing nucleoside triphosphate hydrolases"/>
    <property type="match status" value="1"/>
</dbReference>
<dbReference type="STRING" id="1566387.QV13_01235"/>
<evidence type="ECO:0000259" key="8">
    <source>
        <dbReference type="PROSITE" id="PS50893"/>
    </source>
</evidence>
<dbReference type="NCBIfam" id="TIGR01727">
    <property type="entry name" value="oligo_HPY"/>
    <property type="match status" value="1"/>
</dbReference>
<gene>
    <name evidence="9" type="ORF">QV13_01235</name>
</gene>
<name>A0A1C2ED20_9HYPH</name>
<reference evidence="9 10" key="1">
    <citation type="submission" date="2016-08" db="EMBL/GenBank/DDBJ databases">
        <title>Whole genome sequence of Mesorhizobium sp. strain UASWS1009 isolated from industrial sewage.</title>
        <authorList>
            <person name="Crovadore J."/>
            <person name="Calmin G."/>
            <person name="Chablais R."/>
            <person name="Cochard B."/>
            <person name="Lefort F."/>
        </authorList>
    </citation>
    <scope>NUCLEOTIDE SEQUENCE [LARGE SCALE GENOMIC DNA]</scope>
    <source>
        <strain evidence="9 10">UASWS1009</strain>
    </source>
</reference>
<comment type="subcellular location">
    <subcellularLocation>
        <location evidence="1">Cell inner membrane</location>
        <topology evidence="1">Peripheral membrane protein</topology>
    </subcellularLocation>
</comment>
<dbReference type="InterPro" id="IPR003593">
    <property type="entry name" value="AAA+_ATPase"/>
</dbReference>
<dbReference type="InterPro" id="IPR003439">
    <property type="entry name" value="ABC_transporter-like_ATP-bd"/>
</dbReference>
<evidence type="ECO:0000256" key="4">
    <source>
        <dbReference type="ARBA" id="ARBA00022475"/>
    </source>
</evidence>
<accession>A0A1C2ED20</accession>
<dbReference type="Gene3D" id="3.40.50.300">
    <property type="entry name" value="P-loop containing nucleotide triphosphate hydrolases"/>
    <property type="match status" value="1"/>
</dbReference>
<dbReference type="SMART" id="SM00382">
    <property type="entry name" value="AAA"/>
    <property type="match status" value="1"/>
</dbReference>
<dbReference type="AlphaFoldDB" id="A0A1C2ED20"/>
<dbReference type="FunFam" id="3.40.50.300:FF:000016">
    <property type="entry name" value="Oligopeptide ABC transporter ATP-binding component"/>
    <property type="match status" value="1"/>
</dbReference>
<evidence type="ECO:0000256" key="1">
    <source>
        <dbReference type="ARBA" id="ARBA00004417"/>
    </source>
</evidence>
<keyword evidence="6 9" id="KW-0067">ATP-binding</keyword>
<evidence type="ECO:0000313" key="9">
    <source>
        <dbReference type="EMBL" id="OCX24962.1"/>
    </source>
</evidence>
<keyword evidence="3" id="KW-0813">Transport</keyword>